<keyword evidence="4" id="KW-1185">Reference proteome</keyword>
<dbReference type="PRINTS" id="PR00412">
    <property type="entry name" value="EPOXHYDRLASE"/>
</dbReference>
<evidence type="ECO:0000313" key="3">
    <source>
        <dbReference type="EMBL" id="MFC3831538.1"/>
    </source>
</evidence>
<organism evidence="3 4">
    <name type="scientific">Deinococcus rufus</name>
    <dbReference type="NCBI Taxonomy" id="2136097"/>
    <lineage>
        <taxon>Bacteria</taxon>
        <taxon>Thermotogati</taxon>
        <taxon>Deinococcota</taxon>
        <taxon>Deinococci</taxon>
        <taxon>Deinococcales</taxon>
        <taxon>Deinococcaceae</taxon>
        <taxon>Deinococcus</taxon>
    </lineage>
</organism>
<dbReference type="Proteomes" id="UP001595803">
    <property type="component" value="Unassembled WGS sequence"/>
</dbReference>
<dbReference type="EMBL" id="JBHRZG010000002">
    <property type="protein sequence ID" value="MFC3831538.1"/>
    <property type="molecule type" value="Genomic_DNA"/>
</dbReference>
<dbReference type="Pfam" id="PF00561">
    <property type="entry name" value="Abhydrolase_1"/>
    <property type="match status" value="1"/>
</dbReference>
<dbReference type="RefSeq" id="WP_322473651.1">
    <property type="nucleotide sequence ID" value="NZ_JBHRZG010000002.1"/>
</dbReference>
<feature type="domain" description="AB hydrolase-1" evidence="2">
    <location>
        <begin position="26"/>
        <end position="274"/>
    </location>
</feature>
<dbReference type="GO" id="GO:0016787">
    <property type="term" value="F:hydrolase activity"/>
    <property type="evidence" value="ECO:0007669"/>
    <property type="project" value="UniProtKB-KW"/>
</dbReference>
<gene>
    <name evidence="3" type="ORF">ACFOSB_01515</name>
</gene>
<sequence>MFDGFQLEHVALPAATLRVRHGGQGPPLLLLHGHPRTHTTWHRVAPLLAREHTVVCPDLRGYGQSSTPADTPDHSGMSGRALAQDMRELMTHLGHERFAVAGHDRGSYVAFRLAMEHPDAVIRLAFLGQVPILDALERVNERFARLWWHWFFFAQPGKPEQAILADPDAWYGLTPELRERMGTENYADCRAALHDPATVHAMLEDYRAGLGLNRAHDEADRAAGRRLACPTLVVWATRDDPEPLYDDLPAIWRAWSDDLRVRSLDCGHHMAEDAPDELAAMLLDFFREGAFRER</sequence>
<dbReference type="Gene3D" id="3.40.50.1820">
    <property type="entry name" value="alpha/beta hydrolase"/>
    <property type="match status" value="1"/>
</dbReference>
<dbReference type="SUPFAM" id="SSF53474">
    <property type="entry name" value="alpha/beta-Hydrolases"/>
    <property type="match status" value="1"/>
</dbReference>
<keyword evidence="1 3" id="KW-0378">Hydrolase</keyword>
<dbReference type="PANTHER" id="PTHR43329">
    <property type="entry name" value="EPOXIDE HYDROLASE"/>
    <property type="match status" value="1"/>
</dbReference>
<accession>A0ABV7Z5A2</accession>
<proteinExistence type="predicted"/>
<dbReference type="InterPro" id="IPR000073">
    <property type="entry name" value="AB_hydrolase_1"/>
</dbReference>
<evidence type="ECO:0000256" key="1">
    <source>
        <dbReference type="ARBA" id="ARBA00022801"/>
    </source>
</evidence>
<evidence type="ECO:0000259" key="2">
    <source>
        <dbReference type="Pfam" id="PF00561"/>
    </source>
</evidence>
<dbReference type="InterPro" id="IPR000639">
    <property type="entry name" value="Epox_hydrolase-like"/>
</dbReference>
<reference evidence="4" key="1">
    <citation type="journal article" date="2019" name="Int. J. Syst. Evol. Microbiol.">
        <title>The Global Catalogue of Microorganisms (GCM) 10K type strain sequencing project: providing services to taxonomists for standard genome sequencing and annotation.</title>
        <authorList>
            <consortium name="The Broad Institute Genomics Platform"/>
            <consortium name="The Broad Institute Genome Sequencing Center for Infectious Disease"/>
            <person name="Wu L."/>
            <person name="Ma J."/>
        </authorList>
    </citation>
    <scope>NUCLEOTIDE SEQUENCE [LARGE SCALE GENOMIC DNA]</scope>
    <source>
        <strain evidence="4">CCTCC AB 2017081</strain>
    </source>
</reference>
<evidence type="ECO:0000313" key="4">
    <source>
        <dbReference type="Proteomes" id="UP001595803"/>
    </source>
</evidence>
<name>A0ABV7Z5A2_9DEIO</name>
<protein>
    <submittedName>
        <fullName evidence="3">Alpha/beta fold hydrolase</fullName>
    </submittedName>
</protein>
<dbReference type="PRINTS" id="PR00111">
    <property type="entry name" value="ABHYDROLASE"/>
</dbReference>
<dbReference type="InterPro" id="IPR029058">
    <property type="entry name" value="AB_hydrolase_fold"/>
</dbReference>
<comment type="caution">
    <text evidence="3">The sequence shown here is derived from an EMBL/GenBank/DDBJ whole genome shotgun (WGS) entry which is preliminary data.</text>
</comment>